<evidence type="ECO:0000256" key="3">
    <source>
        <dbReference type="ARBA" id="ARBA00023002"/>
    </source>
</evidence>
<dbReference type="PANTHER" id="PTHR45348">
    <property type="entry name" value="HYPOTHETICAL OXIDOREDUCTASE (EUROFUNG)"/>
    <property type="match status" value="1"/>
</dbReference>
<dbReference type="CDD" id="cd08249">
    <property type="entry name" value="enoyl_reductase_like"/>
    <property type="match status" value="1"/>
</dbReference>
<dbReference type="GO" id="GO:0000166">
    <property type="term" value="F:nucleotide binding"/>
    <property type="evidence" value="ECO:0007669"/>
    <property type="project" value="UniProtKB-KW"/>
</dbReference>
<accession>A0A7H8R9Q6</accession>
<keyword evidence="3" id="KW-0560">Oxidoreductase</keyword>
<dbReference type="Pfam" id="PF08240">
    <property type="entry name" value="ADH_N"/>
    <property type="match status" value="1"/>
</dbReference>
<evidence type="ECO:0000256" key="1">
    <source>
        <dbReference type="ARBA" id="ARBA00008072"/>
    </source>
</evidence>
<evidence type="ECO:0000313" key="6">
    <source>
        <dbReference type="Proteomes" id="UP000509510"/>
    </source>
</evidence>
<reference evidence="6" key="1">
    <citation type="submission" date="2020-06" db="EMBL/GenBank/DDBJ databases">
        <title>A chromosome-scale genome assembly of Talaromyces rugulosus W13939.</title>
        <authorList>
            <person name="Wang B."/>
            <person name="Guo L."/>
            <person name="Ye K."/>
            <person name="Wang L."/>
        </authorList>
    </citation>
    <scope>NUCLEOTIDE SEQUENCE [LARGE SCALE GENOMIC DNA]</scope>
    <source>
        <strain evidence="6">W13939</strain>
    </source>
</reference>
<evidence type="ECO:0000259" key="4">
    <source>
        <dbReference type="Pfam" id="PF08240"/>
    </source>
</evidence>
<gene>
    <name evidence="5" type="ORF">TRUGW13939_10328</name>
</gene>
<sequence length="380" mass="40179">MAGTPQMQTAMIQSQIAEYPGSLPLTASAAEQVPALASPYHVLVRILSVALNPNDHKMVTNFPRPGYGAGCDFCGIVERLGNLTGDSKEDTDLDLVRQLGTRVCGTVFPYAPVDAGINTLAYRTGAFAEFVAVDALLLLRAPSSWTELQGAALGGVGWSTVALAMSARDALALPGLPSMPAEKKVPILVYGGGTATGTMAAQLLNLQYGSLYTGTNLSECLDTIRALTADGPPLRHALDCITDADSASLCFGALARTGGRYACLEGFREAWRTRRVVVKEVMGYEMLGRPVDLGGLESTYTRGVIEAAIEIGRRWAGEMQRLLDGGLIQAHPIQEIVPEKGEGSQKESWVAAITSGLHMLMAGGIKGRKLVVRVSSVESG</sequence>
<protein>
    <recommendedName>
        <fullName evidence="4">Alcohol dehydrogenase-like N-terminal domain-containing protein</fullName>
    </recommendedName>
</protein>
<keyword evidence="6" id="KW-1185">Reference proteome</keyword>
<evidence type="ECO:0000313" key="5">
    <source>
        <dbReference type="EMBL" id="QKX63159.1"/>
    </source>
</evidence>
<dbReference type="GO" id="GO:0016651">
    <property type="term" value="F:oxidoreductase activity, acting on NAD(P)H"/>
    <property type="evidence" value="ECO:0007669"/>
    <property type="project" value="InterPro"/>
</dbReference>
<dbReference type="OrthoDB" id="48317at2759"/>
<keyword evidence="2" id="KW-0547">Nucleotide-binding</keyword>
<comment type="similarity">
    <text evidence="1">Belongs to the zinc-containing alcohol dehydrogenase family.</text>
</comment>
<dbReference type="RefSeq" id="XP_035349333.1">
    <property type="nucleotide sequence ID" value="XM_035493440.1"/>
</dbReference>
<dbReference type="KEGG" id="trg:TRUGW13939_10328"/>
<dbReference type="AlphaFoldDB" id="A0A7H8R9Q6"/>
<dbReference type="Gene3D" id="3.40.50.720">
    <property type="entry name" value="NAD(P)-binding Rossmann-like Domain"/>
    <property type="match status" value="1"/>
</dbReference>
<dbReference type="GeneID" id="55997808"/>
<dbReference type="InterPro" id="IPR047122">
    <property type="entry name" value="Trans-enoyl_RdTase-like"/>
</dbReference>
<dbReference type="InterPro" id="IPR011032">
    <property type="entry name" value="GroES-like_sf"/>
</dbReference>
<dbReference type="InterPro" id="IPR013154">
    <property type="entry name" value="ADH-like_N"/>
</dbReference>
<name>A0A7H8R9Q6_TALRU</name>
<evidence type="ECO:0000256" key="2">
    <source>
        <dbReference type="ARBA" id="ARBA00022741"/>
    </source>
</evidence>
<dbReference type="SUPFAM" id="SSF50129">
    <property type="entry name" value="GroES-like"/>
    <property type="match status" value="1"/>
</dbReference>
<feature type="domain" description="Alcohol dehydrogenase-like N-terminal" evidence="4">
    <location>
        <begin position="39"/>
        <end position="142"/>
    </location>
</feature>
<dbReference type="Gene3D" id="3.90.180.10">
    <property type="entry name" value="Medium-chain alcohol dehydrogenases, catalytic domain"/>
    <property type="match status" value="1"/>
</dbReference>
<organism evidence="5 6">
    <name type="scientific">Talaromyces rugulosus</name>
    <name type="common">Penicillium rugulosum</name>
    <dbReference type="NCBI Taxonomy" id="121627"/>
    <lineage>
        <taxon>Eukaryota</taxon>
        <taxon>Fungi</taxon>
        <taxon>Dikarya</taxon>
        <taxon>Ascomycota</taxon>
        <taxon>Pezizomycotina</taxon>
        <taxon>Eurotiomycetes</taxon>
        <taxon>Eurotiomycetidae</taxon>
        <taxon>Eurotiales</taxon>
        <taxon>Trichocomaceae</taxon>
        <taxon>Talaromyces</taxon>
        <taxon>Talaromyces sect. Islandici</taxon>
    </lineage>
</organism>
<dbReference type="Proteomes" id="UP000509510">
    <property type="component" value="Chromosome V"/>
</dbReference>
<dbReference type="EMBL" id="CP055902">
    <property type="protein sequence ID" value="QKX63159.1"/>
    <property type="molecule type" value="Genomic_DNA"/>
</dbReference>
<proteinExistence type="inferred from homology"/>
<dbReference type="PANTHER" id="PTHR45348:SF1">
    <property type="entry name" value="TRANS-ENOYL REDUCTASE STHE"/>
    <property type="match status" value="1"/>
</dbReference>